<feature type="compositionally biased region" description="Low complexity" evidence="5">
    <location>
        <begin position="20"/>
        <end position="37"/>
    </location>
</feature>
<keyword evidence="3" id="KW-0442">Lipid degradation</keyword>
<evidence type="ECO:0000256" key="4">
    <source>
        <dbReference type="ARBA" id="ARBA00023098"/>
    </source>
</evidence>
<dbReference type="GO" id="GO:0016042">
    <property type="term" value="P:lipid catabolic process"/>
    <property type="evidence" value="ECO:0007669"/>
    <property type="project" value="UniProtKB-KW"/>
</dbReference>
<dbReference type="Pfam" id="PF03403">
    <property type="entry name" value="PAF-AH_p_II"/>
    <property type="match status" value="1"/>
</dbReference>
<keyword evidence="4" id="KW-0443">Lipid metabolism</keyword>
<dbReference type="EC" id="3.1.1.47" evidence="1"/>
<gene>
    <name evidence="6" type="ORF">EHUX00137_LOCUS4984</name>
</gene>
<dbReference type="Gene3D" id="3.40.50.1820">
    <property type="entry name" value="alpha/beta hydrolase"/>
    <property type="match status" value="1"/>
</dbReference>
<keyword evidence="2" id="KW-0378">Hydrolase</keyword>
<evidence type="ECO:0000256" key="3">
    <source>
        <dbReference type="ARBA" id="ARBA00022963"/>
    </source>
</evidence>
<name>A0A7S3RN81_EMIHU</name>
<evidence type="ECO:0000256" key="2">
    <source>
        <dbReference type="ARBA" id="ARBA00022801"/>
    </source>
</evidence>
<dbReference type="SUPFAM" id="SSF53474">
    <property type="entry name" value="alpha/beta-Hydrolases"/>
    <property type="match status" value="1"/>
</dbReference>
<organism evidence="6">
    <name type="scientific">Emiliania huxleyi</name>
    <name type="common">Coccolithophore</name>
    <name type="synonym">Pontosphaera huxleyi</name>
    <dbReference type="NCBI Taxonomy" id="2903"/>
    <lineage>
        <taxon>Eukaryota</taxon>
        <taxon>Haptista</taxon>
        <taxon>Haptophyta</taxon>
        <taxon>Prymnesiophyceae</taxon>
        <taxon>Isochrysidales</taxon>
        <taxon>Noelaerhabdaceae</taxon>
        <taxon>Emiliania</taxon>
    </lineage>
</organism>
<dbReference type="AlphaFoldDB" id="A0A7S3RN81"/>
<dbReference type="InterPro" id="IPR029058">
    <property type="entry name" value="AB_hydrolase_fold"/>
</dbReference>
<accession>A0A7S3RN81</accession>
<proteinExistence type="predicted"/>
<sequence>MAPPAAATPHNTALRCPCRAGRPASSRLSSPRSCVLRGARPRTESQEPSEVQPDFCSRLPRRVSRLAPPVAPTEAAAAAGWPLAVFSHGLWGCSASYSGLCAELASHGAVVIALEHGDGSAVYTETSDGEARVYGSVDGDDARARQQRRRVAEARAVIDSIDEIARQLPAGVAVDKSRLSLIGHSFGGSSVLRTAADIASGRPRVSAGLVRAVVACDPWISGYDETADGVAPVPTLALLTPSMMYPGNERKVGGVMRRLAQSSATALYAEVRDTRHQEISDFPCINHSPLRFFCMAGARPPAEAHALQTSLVAGFLALAGALDAPAGSELAAQREVARGLFLAAEEPPPEESDYIVHGASLGAAAPPVPASPMALSAPGGLAA</sequence>
<dbReference type="PANTHER" id="PTHR10272:SF0">
    <property type="entry name" value="PLATELET-ACTIVATING FACTOR ACETYLHYDROLASE"/>
    <property type="match status" value="1"/>
</dbReference>
<dbReference type="GO" id="GO:0003847">
    <property type="term" value="F:1-alkyl-2-acetylglycerophosphocholine esterase activity"/>
    <property type="evidence" value="ECO:0007669"/>
    <property type="project" value="UniProtKB-EC"/>
</dbReference>
<reference evidence="6" key="1">
    <citation type="submission" date="2021-01" db="EMBL/GenBank/DDBJ databases">
        <authorList>
            <person name="Corre E."/>
            <person name="Pelletier E."/>
            <person name="Niang G."/>
            <person name="Scheremetjew M."/>
            <person name="Finn R."/>
            <person name="Kale V."/>
            <person name="Holt S."/>
            <person name="Cochrane G."/>
            <person name="Meng A."/>
            <person name="Brown T."/>
            <person name="Cohen L."/>
        </authorList>
    </citation>
    <scope>NUCLEOTIDE SEQUENCE</scope>
    <source>
        <strain evidence="6">379</strain>
    </source>
</reference>
<evidence type="ECO:0000256" key="5">
    <source>
        <dbReference type="SAM" id="MobiDB-lite"/>
    </source>
</evidence>
<dbReference type="EMBL" id="HBIR01007317">
    <property type="protein sequence ID" value="CAE0529556.1"/>
    <property type="molecule type" value="Transcribed_RNA"/>
</dbReference>
<evidence type="ECO:0000313" key="6">
    <source>
        <dbReference type="EMBL" id="CAE0529556.1"/>
    </source>
</evidence>
<protein>
    <recommendedName>
        <fullName evidence="1">1-alkyl-2-acetylglycerophosphocholine esterase</fullName>
        <ecNumber evidence="1">3.1.1.47</ecNumber>
    </recommendedName>
</protein>
<dbReference type="PANTHER" id="PTHR10272">
    <property type="entry name" value="PLATELET-ACTIVATING FACTOR ACETYLHYDROLASE"/>
    <property type="match status" value="1"/>
</dbReference>
<feature type="region of interest" description="Disordered" evidence="5">
    <location>
        <begin position="20"/>
        <end position="53"/>
    </location>
</feature>
<evidence type="ECO:0000256" key="1">
    <source>
        <dbReference type="ARBA" id="ARBA00013201"/>
    </source>
</evidence>